<dbReference type="SUPFAM" id="SSF50370">
    <property type="entry name" value="Ricin B-like lectins"/>
    <property type="match status" value="1"/>
</dbReference>
<dbReference type="PROSITE" id="PS50231">
    <property type="entry name" value="RICIN_B_LECTIN"/>
    <property type="match status" value="1"/>
</dbReference>
<dbReference type="CDD" id="cd00161">
    <property type="entry name" value="beta-trefoil_Ricin-like"/>
    <property type="match status" value="1"/>
</dbReference>
<dbReference type="Proteomes" id="UP000076532">
    <property type="component" value="Unassembled WGS sequence"/>
</dbReference>
<evidence type="ECO:0000256" key="2">
    <source>
        <dbReference type="SAM" id="SignalP"/>
    </source>
</evidence>
<dbReference type="STRING" id="436010.A0A166TL27"/>
<dbReference type="AlphaFoldDB" id="A0A166TL27"/>
<dbReference type="EMBL" id="KV417666">
    <property type="protein sequence ID" value="KZP11257.1"/>
    <property type="molecule type" value="Genomic_DNA"/>
</dbReference>
<proteinExistence type="predicted"/>
<organism evidence="5 6">
    <name type="scientific">Athelia psychrophila</name>
    <dbReference type="NCBI Taxonomy" id="1759441"/>
    <lineage>
        <taxon>Eukaryota</taxon>
        <taxon>Fungi</taxon>
        <taxon>Dikarya</taxon>
        <taxon>Basidiomycota</taxon>
        <taxon>Agaricomycotina</taxon>
        <taxon>Agaricomycetes</taxon>
        <taxon>Agaricomycetidae</taxon>
        <taxon>Atheliales</taxon>
        <taxon>Atheliaceae</taxon>
        <taxon>Athelia</taxon>
    </lineage>
</organism>
<evidence type="ECO:0000313" key="5">
    <source>
        <dbReference type="EMBL" id="KZP30732.1"/>
    </source>
</evidence>
<gene>
    <name evidence="5" type="ORF">FIBSPDRAFT_725396</name>
    <name evidence="4" type="ORF">FIBSPDRAFT_757044</name>
</gene>
<feature type="domain" description="Ricin B lectin" evidence="3">
    <location>
        <begin position="31"/>
        <end position="157"/>
    </location>
</feature>
<name>A0A166TL27_9AGAM</name>
<dbReference type="InterPro" id="IPR000772">
    <property type="entry name" value="Ricin_B_lectin"/>
</dbReference>
<keyword evidence="2" id="KW-0732">Signal</keyword>
<evidence type="ECO:0000313" key="6">
    <source>
        <dbReference type="Proteomes" id="UP000076532"/>
    </source>
</evidence>
<dbReference type="Gene3D" id="2.80.10.50">
    <property type="match status" value="2"/>
</dbReference>
<dbReference type="InterPro" id="IPR035992">
    <property type="entry name" value="Ricin_B-like_lectins"/>
</dbReference>
<evidence type="ECO:0000313" key="4">
    <source>
        <dbReference type="EMBL" id="KZP11257.1"/>
    </source>
</evidence>
<feature type="chain" id="PRO_5007997437" evidence="2">
    <location>
        <begin position="21"/>
        <end position="420"/>
    </location>
</feature>
<dbReference type="EMBL" id="KV417492">
    <property type="protein sequence ID" value="KZP30732.1"/>
    <property type="molecule type" value="Genomic_DNA"/>
</dbReference>
<dbReference type="Pfam" id="PF00652">
    <property type="entry name" value="Ricin_B_lectin"/>
    <property type="match status" value="1"/>
</dbReference>
<feature type="signal peptide" evidence="2">
    <location>
        <begin position="1"/>
        <end position="20"/>
    </location>
</feature>
<protein>
    <submittedName>
        <fullName evidence="5">Carbohydrate-binding module family 13 protein</fullName>
    </submittedName>
</protein>
<evidence type="ECO:0000259" key="3">
    <source>
        <dbReference type="SMART" id="SM00458"/>
    </source>
</evidence>
<dbReference type="SMART" id="SM00458">
    <property type="entry name" value="RICIN"/>
    <property type="match status" value="1"/>
</dbReference>
<feature type="region of interest" description="Disordered" evidence="1">
    <location>
        <begin position="370"/>
        <end position="389"/>
    </location>
</feature>
<reference evidence="5 6" key="1">
    <citation type="journal article" date="2016" name="Mol. Biol. Evol.">
        <title>Comparative Genomics of Early-Diverging Mushroom-Forming Fungi Provides Insights into the Origins of Lignocellulose Decay Capabilities.</title>
        <authorList>
            <person name="Nagy L.G."/>
            <person name="Riley R."/>
            <person name="Tritt A."/>
            <person name="Adam C."/>
            <person name="Daum C."/>
            <person name="Floudas D."/>
            <person name="Sun H."/>
            <person name="Yadav J.S."/>
            <person name="Pangilinan J."/>
            <person name="Larsson K.H."/>
            <person name="Matsuura K."/>
            <person name="Barry K."/>
            <person name="Labutti K."/>
            <person name="Kuo R."/>
            <person name="Ohm R.A."/>
            <person name="Bhattacharya S.S."/>
            <person name="Shirouzu T."/>
            <person name="Yoshinaga Y."/>
            <person name="Martin F.M."/>
            <person name="Grigoriev I.V."/>
            <person name="Hibbett D.S."/>
        </authorList>
    </citation>
    <scope>NUCLEOTIDE SEQUENCE [LARGE SCALE GENOMIC DNA]</scope>
    <source>
        <strain evidence="5 6">CBS 109695</strain>
    </source>
</reference>
<sequence length="420" mass="45285">MFAKASILAAVLAAVTLAAASDTPTTPPYQGALLIQVGKDASKCLSADNTEGAPVKLAQCTGGSDQEWSWQNGQVQLHNGAMCLTIPDGNTANGSKMQVSKCSTSSFQKFQYTPWGQNQIKWTNGNKCVDLGDSLTIGSQVGIYDCYDISNQTWDMGYMYNALPHTTEKGQAGINDCGATSSQSSSCQNVYLNDVNDFCLWAPPNPNGAIGETEREEVSWCVKEGHGTRVMPEGTLTGVHWVTTKDYVQVTGMGDFTKINVKKGDYGGELDPHGADGNGNPIGGLVFGNTFSSNLQYHEWTSFISEKQFCFRACTGDNAKQNCGHIWDEMGCDWNMPASYEDGKFESCKADNDLPMGIYNGKTWLGDKTQPTPSAHPVAPSSECVAQPTITGGSVKRDLSLEKMVKMVNPAMPTPPPTRR</sequence>
<accession>A0A166TL27</accession>
<dbReference type="OrthoDB" id="2564904at2759"/>
<keyword evidence="6" id="KW-1185">Reference proteome</keyword>
<evidence type="ECO:0000256" key="1">
    <source>
        <dbReference type="SAM" id="MobiDB-lite"/>
    </source>
</evidence>